<keyword evidence="1" id="KW-0175">Coiled coil</keyword>
<reference evidence="3" key="1">
    <citation type="journal article" date="2021" name="Proc. Natl. Acad. Sci. U.S.A.">
        <title>A Catalog of Tens of Thousands of Viruses from Human Metagenomes Reveals Hidden Associations with Chronic Diseases.</title>
        <authorList>
            <person name="Tisza M.J."/>
            <person name="Buck C.B."/>
        </authorList>
    </citation>
    <scope>NUCLEOTIDE SEQUENCE</scope>
    <source>
        <strain evidence="3">CtOSJ35</strain>
    </source>
</reference>
<name>A0A8S5PKJ5_9CAUD</name>
<feature type="region of interest" description="Disordered" evidence="2">
    <location>
        <begin position="72"/>
        <end position="100"/>
    </location>
</feature>
<protein>
    <submittedName>
        <fullName evidence="3">Uncharacterized protein</fullName>
    </submittedName>
</protein>
<accession>A0A8S5PKJ5</accession>
<sequence length="100" mass="11195">MNTQDLISQAEKIKQALNVISVSGYGNIKTLGNCLDAMTQLENDIASYEKNVQEAMQKQIQDMVESIKEEVKSNQEIIPVDSSKPKPKRVRKEGDDIAEN</sequence>
<evidence type="ECO:0000256" key="1">
    <source>
        <dbReference type="SAM" id="Coils"/>
    </source>
</evidence>
<evidence type="ECO:0000313" key="3">
    <source>
        <dbReference type="EMBL" id="DAE07272.1"/>
    </source>
</evidence>
<evidence type="ECO:0000256" key="2">
    <source>
        <dbReference type="SAM" id="MobiDB-lite"/>
    </source>
</evidence>
<proteinExistence type="predicted"/>
<organism evidence="3">
    <name type="scientific">Siphoviridae sp. ctOSJ35</name>
    <dbReference type="NCBI Taxonomy" id="2825479"/>
    <lineage>
        <taxon>Viruses</taxon>
        <taxon>Duplodnaviria</taxon>
        <taxon>Heunggongvirae</taxon>
        <taxon>Uroviricota</taxon>
        <taxon>Caudoviricetes</taxon>
    </lineage>
</organism>
<feature type="coiled-coil region" evidence="1">
    <location>
        <begin position="31"/>
        <end position="58"/>
    </location>
</feature>
<dbReference type="EMBL" id="BK015447">
    <property type="protein sequence ID" value="DAE07272.1"/>
    <property type="molecule type" value="Genomic_DNA"/>
</dbReference>